<reference evidence="2 3" key="2">
    <citation type="submission" date="2020-08" db="EMBL/GenBank/DDBJ databases">
        <authorList>
            <person name="Ueki A."/>
            <person name="Tonouchi A."/>
        </authorList>
    </citation>
    <scope>NUCLEOTIDE SEQUENCE [LARGE SCALE GENOMIC DNA]</scope>
    <source>
        <strain evidence="2 3">CTTW</strain>
    </source>
</reference>
<dbReference type="AlphaFoldDB" id="A0A7I8DN75"/>
<evidence type="ECO:0000313" key="3">
    <source>
        <dbReference type="Proteomes" id="UP000515703"/>
    </source>
</evidence>
<keyword evidence="1" id="KW-0472">Membrane</keyword>
<name>A0A7I8DN75_9FIRM</name>
<evidence type="ECO:0000313" key="2">
    <source>
        <dbReference type="EMBL" id="BCJ98741.1"/>
    </source>
</evidence>
<sequence>MKKVTILSLLSVVIMIFVVLLLNLSGKKPFKVLQMDDVIKVEVLVQPPNTTKEISDSAQIQKLVEILNNVTIYKKDNSWREYSGQYVQYTITKKNREVITIGAYNPFLIIDDIGYKTKYQPCEDLNALANSIIGD</sequence>
<dbReference type="Proteomes" id="UP000515703">
    <property type="component" value="Chromosome"/>
</dbReference>
<dbReference type="RefSeq" id="WP_185259048.1">
    <property type="nucleotide sequence ID" value="NZ_AP023368.1"/>
</dbReference>
<reference evidence="2 3" key="1">
    <citation type="submission" date="2020-08" db="EMBL/GenBank/DDBJ databases">
        <title>Draft genome sequencing of an Anaerocolumna strain isolated from anoxic soil subjected to BSD treatment.</title>
        <authorList>
            <person name="Uek A."/>
            <person name="Tonouchi A."/>
        </authorList>
    </citation>
    <scope>NUCLEOTIDE SEQUENCE [LARGE SCALE GENOMIC DNA]</scope>
    <source>
        <strain evidence="2 3">CTTW</strain>
    </source>
</reference>
<evidence type="ECO:0000256" key="1">
    <source>
        <dbReference type="SAM" id="Phobius"/>
    </source>
</evidence>
<organism evidence="2 3">
    <name type="scientific">Anaerocolumna chitinilytica</name>
    <dbReference type="NCBI Taxonomy" id="1727145"/>
    <lineage>
        <taxon>Bacteria</taxon>
        <taxon>Bacillati</taxon>
        <taxon>Bacillota</taxon>
        <taxon>Clostridia</taxon>
        <taxon>Lachnospirales</taxon>
        <taxon>Lachnospiraceae</taxon>
        <taxon>Anaerocolumna</taxon>
    </lineage>
</organism>
<accession>A0A7I8DN75</accession>
<keyword evidence="1" id="KW-1133">Transmembrane helix</keyword>
<feature type="transmembrane region" description="Helical" evidence="1">
    <location>
        <begin position="6"/>
        <end position="25"/>
    </location>
</feature>
<proteinExistence type="predicted"/>
<keyword evidence="1" id="KW-0812">Transmembrane</keyword>
<gene>
    <name evidence="2" type="ORF">bsdcttw_17820</name>
</gene>
<dbReference type="EMBL" id="AP023368">
    <property type="protein sequence ID" value="BCJ98741.1"/>
    <property type="molecule type" value="Genomic_DNA"/>
</dbReference>
<dbReference type="KEGG" id="acht:bsdcttw_17820"/>
<protein>
    <submittedName>
        <fullName evidence="2">Uncharacterized protein</fullName>
    </submittedName>
</protein>
<keyword evidence="3" id="KW-1185">Reference proteome</keyword>